<accession>W4QHV7</accession>
<evidence type="ECO:0000256" key="8">
    <source>
        <dbReference type="ARBA" id="ARBA00022679"/>
    </source>
</evidence>
<dbReference type="HAMAP" id="MF_00215">
    <property type="entry name" value="Pantothen_kinase_1"/>
    <property type="match status" value="1"/>
</dbReference>
<dbReference type="CDD" id="cd02025">
    <property type="entry name" value="PanK"/>
    <property type="match status" value="1"/>
</dbReference>
<feature type="domain" description="Phosphoribulokinase/uridine kinase" evidence="16">
    <location>
        <begin position="91"/>
        <end position="243"/>
    </location>
</feature>
<name>W4QHV7_9BACI</name>
<evidence type="ECO:0000256" key="11">
    <source>
        <dbReference type="ARBA" id="ARBA00022840"/>
    </source>
</evidence>
<dbReference type="NCBIfam" id="TIGR00554">
    <property type="entry name" value="panK_bact"/>
    <property type="match status" value="1"/>
</dbReference>
<evidence type="ECO:0000256" key="3">
    <source>
        <dbReference type="ARBA" id="ARBA00005225"/>
    </source>
</evidence>
<proteinExistence type="inferred from homology"/>
<dbReference type="EMBL" id="BAUU01000017">
    <property type="protein sequence ID" value="GAE31238.1"/>
    <property type="molecule type" value="Genomic_DNA"/>
</dbReference>
<dbReference type="UniPathway" id="UPA00241">
    <property type="reaction ID" value="UER00352"/>
</dbReference>
<reference evidence="17" key="1">
    <citation type="journal article" date="2014" name="Genome Announc.">
        <title>Draft Genome Sequences of Three Alkaliphilic Bacillus Strains, Bacillus wakoensis JCM 9140T, Bacillus akibai JCM 9157T, and Bacillus hemicellulosilyticus JCM 9152T.</title>
        <authorList>
            <person name="Yuki M."/>
            <person name="Oshima K."/>
            <person name="Suda W."/>
            <person name="Oshida Y."/>
            <person name="Kitamura K."/>
            <person name="Iida T."/>
            <person name="Hattori M."/>
            <person name="Ohkuma M."/>
        </authorList>
    </citation>
    <scope>NUCLEOTIDE SEQUENCE [LARGE SCALE GENOMIC DNA]</scope>
    <source>
        <strain evidence="17">JCM 9152</strain>
    </source>
</reference>
<evidence type="ECO:0000256" key="12">
    <source>
        <dbReference type="ARBA" id="ARBA00022993"/>
    </source>
</evidence>
<evidence type="ECO:0000256" key="14">
    <source>
        <dbReference type="HAMAP-Rule" id="MF_00215"/>
    </source>
</evidence>
<keyword evidence="8 14" id="KW-0808">Transferase</keyword>
<keyword evidence="12 14" id="KW-0173">Coenzyme A biosynthesis</keyword>
<evidence type="ECO:0000256" key="9">
    <source>
        <dbReference type="ARBA" id="ARBA00022741"/>
    </source>
</evidence>
<dbReference type="RefSeq" id="WP_035344577.1">
    <property type="nucleotide sequence ID" value="NZ_BAUU01000017.1"/>
</dbReference>
<feature type="binding site" evidence="14">
    <location>
        <begin position="96"/>
        <end position="103"/>
    </location>
    <ligand>
        <name>ATP</name>
        <dbReference type="ChEBI" id="CHEBI:30616"/>
    </ligand>
</feature>
<protein>
    <recommendedName>
        <fullName evidence="6 14">Pantothenate kinase</fullName>
        <ecNumber evidence="5 14">2.7.1.33</ecNumber>
    </recommendedName>
    <alternativeName>
        <fullName evidence="13 14">Pantothenic acid kinase</fullName>
    </alternativeName>
</protein>
<dbReference type="Proteomes" id="UP000018895">
    <property type="component" value="Unassembled WGS sequence"/>
</dbReference>
<dbReference type="AlphaFoldDB" id="W4QHV7"/>
<dbReference type="GO" id="GO:0005737">
    <property type="term" value="C:cytoplasm"/>
    <property type="evidence" value="ECO:0007669"/>
    <property type="project" value="UniProtKB-SubCell"/>
</dbReference>
<dbReference type="PANTHER" id="PTHR10285">
    <property type="entry name" value="URIDINE KINASE"/>
    <property type="match status" value="1"/>
</dbReference>
<evidence type="ECO:0000256" key="15">
    <source>
        <dbReference type="RuleBase" id="RU003530"/>
    </source>
</evidence>
<evidence type="ECO:0000313" key="17">
    <source>
        <dbReference type="EMBL" id="GAE31238.1"/>
    </source>
</evidence>
<dbReference type="GO" id="GO:0005524">
    <property type="term" value="F:ATP binding"/>
    <property type="evidence" value="ECO:0007669"/>
    <property type="project" value="UniProtKB-UniRule"/>
</dbReference>
<evidence type="ECO:0000256" key="1">
    <source>
        <dbReference type="ARBA" id="ARBA00001206"/>
    </source>
</evidence>
<keyword evidence="18" id="KW-1185">Reference proteome</keyword>
<dbReference type="Pfam" id="PF00485">
    <property type="entry name" value="PRK"/>
    <property type="match status" value="1"/>
</dbReference>
<sequence length="317" mass="36548">MSTLHQKAPLSTYTTFKRQEWANLSEATKEILSDDERTKIGSIDQTISADEVADVYLPLSQLLYLNMEQALSLHSKTNRFLQKQTKKTPYIIGIAGSVSVGKSTTARLLQALIKRWPSKPSVELITTDGFLYPNAILQEKNLMKRKGFPESYDIERLIHFLYDLKSGTSCIKAPLYSHLTYDVLPDTHQTIESPDVVIIEGINVLQVNKKNQHIPHVFVSDFFDFSIYVDADERDIQAWYIERFKLLRNTAFQKSESYFHQYRDLSDQEAEEISRGIWQSINAINLEENIRPTRHRADMILKKGAGHKVKEVRLKNL</sequence>
<comment type="pathway">
    <text evidence="3 14 15">Cofactor biosynthesis; coenzyme A biosynthesis; CoA from (R)-pantothenate: step 1/5.</text>
</comment>
<evidence type="ECO:0000256" key="2">
    <source>
        <dbReference type="ARBA" id="ARBA00004496"/>
    </source>
</evidence>
<keyword evidence="7 14" id="KW-0963">Cytoplasm</keyword>
<dbReference type="GO" id="GO:0004594">
    <property type="term" value="F:pantothenate kinase activity"/>
    <property type="evidence" value="ECO:0007669"/>
    <property type="project" value="UniProtKB-UniRule"/>
</dbReference>
<evidence type="ECO:0000256" key="5">
    <source>
        <dbReference type="ARBA" id="ARBA00012102"/>
    </source>
</evidence>
<dbReference type="OrthoDB" id="1550976at2"/>
<comment type="catalytic activity">
    <reaction evidence="1 14 15">
        <text>(R)-pantothenate + ATP = (R)-4'-phosphopantothenate + ADP + H(+)</text>
        <dbReference type="Rhea" id="RHEA:16373"/>
        <dbReference type="ChEBI" id="CHEBI:10986"/>
        <dbReference type="ChEBI" id="CHEBI:15378"/>
        <dbReference type="ChEBI" id="CHEBI:29032"/>
        <dbReference type="ChEBI" id="CHEBI:30616"/>
        <dbReference type="ChEBI" id="CHEBI:456216"/>
        <dbReference type="EC" id="2.7.1.33"/>
    </reaction>
</comment>
<comment type="subcellular location">
    <subcellularLocation>
        <location evidence="2 14 15">Cytoplasm</location>
    </subcellularLocation>
</comment>
<keyword evidence="9 14" id="KW-0547">Nucleotide-binding</keyword>
<evidence type="ECO:0000256" key="6">
    <source>
        <dbReference type="ARBA" id="ARBA00015080"/>
    </source>
</evidence>
<dbReference type="InterPro" id="IPR027417">
    <property type="entry name" value="P-loop_NTPase"/>
</dbReference>
<organism evidence="17 18">
    <name type="scientific">Halalkalibacter hemicellulosilyticusJCM 9152</name>
    <dbReference type="NCBI Taxonomy" id="1236971"/>
    <lineage>
        <taxon>Bacteria</taxon>
        <taxon>Bacillati</taxon>
        <taxon>Bacillota</taxon>
        <taxon>Bacilli</taxon>
        <taxon>Bacillales</taxon>
        <taxon>Bacillaceae</taxon>
        <taxon>Halalkalibacter</taxon>
    </lineage>
</organism>
<dbReference type="PIRSF" id="PIRSF000545">
    <property type="entry name" value="Pantothenate_kin"/>
    <property type="match status" value="1"/>
</dbReference>
<dbReference type="EC" id="2.7.1.33" evidence="5 14"/>
<dbReference type="Gene3D" id="3.40.50.300">
    <property type="entry name" value="P-loop containing nucleotide triphosphate hydrolases"/>
    <property type="match status" value="1"/>
</dbReference>
<evidence type="ECO:0000256" key="13">
    <source>
        <dbReference type="ARBA" id="ARBA00032866"/>
    </source>
</evidence>
<dbReference type="InterPro" id="IPR006083">
    <property type="entry name" value="PRK/URK"/>
</dbReference>
<evidence type="ECO:0000256" key="7">
    <source>
        <dbReference type="ARBA" id="ARBA00022490"/>
    </source>
</evidence>
<evidence type="ECO:0000256" key="4">
    <source>
        <dbReference type="ARBA" id="ARBA00006087"/>
    </source>
</evidence>
<keyword evidence="10 14" id="KW-0418">Kinase</keyword>
<evidence type="ECO:0000259" key="16">
    <source>
        <dbReference type="Pfam" id="PF00485"/>
    </source>
</evidence>
<comment type="similarity">
    <text evidence="4 14 15">Belongs to the prokaryotic pantothenate kinase family.</text>
</comment>
<dbReference type="InterPro" id="IPR004566">
    <property type="entry name" value="PanK"/>
</dbReference>
<keyword evidence="11 14" id="KW-0067">ATP-binding</keyword>
<evidence type="ECO:0000313" key="18">
    <source>
        <dbReference type="Proteomes" id="UP000018895"/>
    </source>
</evidence>
<comment type="caution">
    <text evidence="17">The sequence shown here is derived from an EMBL/GenBank/DDBJ whole genome shotgun (WGS) entry which is preliminary data.</text>
</comment>
<dbReference type="SUPFAM" id="SSF52540">
    <property type="entry name" value="P-loop containing nucleoside triphosphate hydrolases"/>
    <property type="match status" value="1"/>
</dbReference>
<dbReference type="STRING" id="1236971.JCM9152_2694"/>
<gene>
    <name evidence="14" type="primary">coaA</name>
    <name evidence="17" type="ORF">JCM9152_2694</name>
</gene>
<evidence type="ECO:0000256" key="10">
    <source>
        <dbReference type="ARBA" id="ARBA00022777"/>
    </source>
</evidence>
<dbReference type="GO" id="GO:0015937">
    <property type="term" value="P:coenzyme A biosynthetic process"/>
    <property type="evidence" value="ECO:0007669"/>
    <property type="project" value="UniProtKB-UniRule"/>
</dbReference>